<evidence type="ECO:0000256" key="3">
    <source>
        <dbReference type="ARBA" id="ARBA00022475"/>
    </source>
</evidence>
<evidence type="ECO:0000256" key="9">
    <source>
        <dbReference type="ARBA" id="ARBA00093630"/>
    </source>
</evidence>
<dbReference type="GO" id="GO:0071470">
    <property type="term" value="P:cellular response to osmotic stress"/>
    <property type="evidence" value="ECO:0007669"/>
    <property type="project" value="InterPro"/>
</dbReference>
<name>A0AA50KPS5_9GAMM</name>
<evidence type="ECO:0000313" key="15">
    <source>
        <dbReference type="Proteomes" id="UP001223802"/>
    </source>
</evidence>
<dbReference type="EMBL" id="CP118224">
    <property type="protein sequence ID" value="WMC10817.1"/>
    <property type="molecule type" value="Genomic_DNA"/>
</dbReference>
<dbReference type="GO" id="GO:0008381">
    <property type="term" value="F:mechanosensitive monoatomic ion channel activity"/>
    <property type="evidence" value="ECO:0007669"/>
    <property type="project" value="InterPro"/>
</dbReference>
<dbReference type="InterPro" id="IPR006685">
    <property type="entry name" value="MscS_channel_2nd"/>
</dbReference>
<proteinExistence type="inferred from homology"/>
<feature type="transmembrane region" description="Helical" evidence="11">
    <location>
        <begin position="74"/>
        <end position="95"/>
    </location>
</feature>
<dbReference type="InterPro" id="IPR010920">
    <property type="entry name" value="LSM_dom_sf"/>
</dbReference>
<keyword evidence="4" id="KW-0997">Cell inner membrane</keyword>
<dbReference type="Pfam" id="PF21082">
    <property type="entry name" value="MS_channel_3rd"/>
    <property type="match status" value="1"/>
</dbReference>
<dbReference type="PANTHER" id="PTHR30414">
    <property type="entry name" value="MINICONDUCTANCE MECHANOSENSITIVE CHANNEL YBDG"/>
    <property type="match status" value="1"/>
</dbReference>
<dbReference type="FunFam" id="2.30.30.60:FF:000002">
    <property type="entry name" value="Mechanosensitive ion channel family protein"/>
    <property type="match status" value="1"/>
</dbReference>
<keyword evidence="6 11" id="KW-1133">Transmembrane helix</keyword>
<protein>
    <recommendedName>
        <fullName evidence="9">Mechanosensing system component YbdG</fullName>
    </recommendedName>
    <alternativeName>
        <fullName evidence="10">Mechanosensitive channel homolog YbdG</fullName>
    </alternativeName>
</protein>
<feature type="domain" description="Mechanosensitive ion channel MscS" evidence="12">
    <location>
        <begin position="191"/>
        <end position="259"/>
    </location>
</feature>
<accession>A0AA50KPS5</accession>
<keyword evidence="3" id="KW-1003">Cell membrane</keyword>
<evidence type="ECO:0000256" key="11">
    <source>
        <dbReference type="SAM" id="Phobius"/>
    </source>
</evidence>
<dbReference type="PANTHER" id="PTHR30414:SF0">
    <property type="entry name" value="MINICONDUCTANCE MECHANOSENSITIVE CHANNEL YBDG"/>
    <property type="match status" value="1"/>
</dbReference>
<evidence type="ECO:0000256" key="8">
    <source>
        <dbReference type="ARBA" id="ARBA00023136"/>
    </source>
</evidence>
<feature type="transmembrane region" description="Helical" evidence="11">
    <location>
        <begin position="173"/>
        <end position="189"/>
    </location>
</feature>
<feature type="domain" description="Mechanosensitive ion channel MscS C-terminal" evidence="13">
    <location>
        <begin position="338"/>
        <end position="402"/>
    </location>
</feature>
<keyword evidence="7" id="KW-0346">Stress response</keyword>
<evidence type="ECO:0000256" key="1">
    <source>
        <dbReference type="ARBA" id="ARBA00004429"/>
    </source>
</evidence>
<reference evidence="14 15" key="1">
    <citation type="submission" date="2023-02" db="EMBL/GenBank/DDBJ databases">
        <title>Complete genome sequence of a novel bacterium Oceanimonas sp. NTOU-MSR1 isolated from marine coast sediment.</title>
        <authorList>
            <person name="Yang H.-T."/>
            <person name="Chen Y.-L."/>
            <person name="Ho Y.-N."/>
        </authorList>
    </citation>
    <scope>NUCLEOTIDE SEQUENCE [LARGE SCALE GENOMIC DNA]</scope>
    <source>
        <strain evidence="14 15">NTOU-MSR1</strain>
    </source>
</reference>
<dbReference type="GO" id="GO:0005886">
    <property type="term" value="C:plasma membrane"/>
    <property type="evidence" value="ECO:0007669"/>
    <property type="project" value="UniProtKB-SubCell"/>
</dbReference>
<evidence type="ECO:0000256" key="2">
    <source>
        <dbReference type="ARBA" id="ARBA00008017"/>
    </source>
</evidence>
<dbReference type="InterPro" id="IPR023408">
    <property type="entry name" value="MscS_beta-dom_sf"/>
</dbReference>
<feature type="transmembrane region" description="Helical" evidence="11">
    <location>
        <begin position="107"/>
        <end position="129"/>
    </location>
</feature>
<evidence type="ECO:0000313" key="14">
    <source>
        <dbReference type="EMBL" id="WMC10817.1"/>
    </source>
</evidence>
<organism evidence="14 15">
    <name type="scientific">Oceanimonas pelagia</name>
    <dbReference type="NCBI Taxonomy" id="3028314"/>
    <lineage>
        <taxon>Bacteria</taxon>
        <taxon>Pseudomonadati</taxon>
        <taxon>Pseudomonadota</taxon>
        <taxon>Gammaproteobacteria</taxon>
        <taxon>Aeromonadales</taxon>
        <taxon>Aeromonadaceae</taxon>
        <taxon>Oceanimonas</taxon>
    </lineage>
</organism>
<keyword evidence="8 11" id="KW-0472">Membrane</keyword>
<keyword evidence="5 11" id="KW-0812">Transmembrane</keyword>
<dbReference type="Gene3D" id="2.30.30.60">
    <property type="match status" value="1"/>
</dbReference>
<dbReference type="InterPro" id="IPR049278">
    <property type="entry name" value="MS_channel_C"/>
</dbReference>
<comment type="similarity">
    <text evidence="2">Belongs to the MscS (TC 1.A.23) family.</text>
</comment>
<evidence type="ECO:0000259" key="13">
    <source>
        <dbReference type="Pfam" id="PF21082"/>
    </source>
</evidence>
<dbReference type="AlphaFoldDB" id="A0AA50KPS5"/>
<evidence type="ECO:0000256" key="5">
    <source>
        <dbReference type="ARBA" id="ARBA00022692"/>
    </source>
</evidence>
<dbReference type="Proteomes" id="UP001223802">
    <property type="component" value="Chromosome"/>
</dbReference>
<evidence type="ECO:0000256" key="6">
    <source>
        <dbReference type="ARBA" id="ARBA00022989"/>
    </source>
</evidence>
<comment type="subcellular location">
    <subcellularLocation>
        <location evidence="1">Cell inner membrane</location>
        <topology evidence="1">Multi-pass membrane protein</topology>
    </subcellularLocation>
</comment>
<evidence type="ECO:0000256" key="4">
    <source>
        <dbReference type="ARBA" id="ARBA00022519"/>
    </source>
</evidence>
<evidence type="ECO:0000256" key="10">
    <source>
        <dbReference type="ARBA" id="ARBA00093659"/>
    </source>
</evidence>
<sequence>MNEVKDLEGWLMPWLNQYVPQFAKLAYTGIALGLIVIMSLGIHFVLHRVVLRWVEGRTRGTQRIWRRAFFERKLFGRLALTLQGIIIYIQAGLWLESGTLLLPSIQTAANLWILLYALLSLYSLLDALLDIFRQRPAMRAFPLRGIFQSVKLLASIFIGLLIVSTLIGKSPVILLSGLGAMTAVLMLVFKDPILGLVAGIQLSANDMLAVGDWLEMGRYGADGEVIDIGLTTVKVQNWDHTITTIPTHALISDSFKNWRGMSESGGRRIKRSLRLDATSVRFLDEEDIRRLQKAHLLDGYLSDKVREISRHNSEQPADMSSLVNGRRLTNLGTFRAYLAALLRQHPHIHQQMTLMVRQLESGSEGIPIEIYAFTSTTRWAEYENIQADIFDHIFAVLPEFDLRLHQNPTGFDLRMLAGVSAAGSYKKVV</sequence>
<dbReference type="Pfam" id="PF00924">
    <property type="entry name" value="MS_channel_2nd"/>
    <property type="match status" value="1"/>
</dbReference>
<dbReference type="SUPFAM" id="SSF50182">
    <property type="entry name" value="Sm-like ribonucleoproteins"/>
    <property type="match status" value="1"/>
</dbReference>
<gene>
    <name evidence="14" type="ORF">PU634_00185</name>
</gene>
<feature type="transmembrane region" description="Helical" evidence="11">
    <location>
        <begin position="25"/>
        <end position="54"/>
    </location>
</feature>
<evidence type="ECO:0000259" key="12">
    <source>
        <dbReference type="Pfam" id="PF00924"/>
    </source>
</evidence>
<dbReference type="KEGG" id="ope:PU634_00185"/>
<evidence type="ECO:0000256" key="7">
    <source>
        <dbReference type="ARBA" id="ARBA00023016"/>
    </source>
</evidence>
<keyword evidence="15" id="KW-1185">Reference proteome</keyword>
<feature type="transmembrane region" description="Helical" evidence="11">
    <location>
        <begin position="150"/>
        <end position="167"/>
    </location>
</feature>
<dbReference type="InterPro" id="IPR030192">
    <property type="entry name" value="YbdG"/>
</dbReference>